<feature type="domain" description="UBX" evidence="2">
    <location>
        <begin position="228"/>
        <end position="302"/>
    </location>
</feature>
<dbReference type="InterPro" id="IPR012989">
    <property type="entry name" value="SEP_domain"/>
</dbReference>
<evidence type="ECO:0000313" key="5">
    <source>
        <dbReference type="EMBL" id="KAK1735692.1"/>
    </source>
</evidence>
<dbReference type="Pfam" id="PF08059">
    <property type="entry name" value="SEP"/>
    <property type="match status" value="1"/>
</dbReference>
<reference evidence="5" key="1">
    <citation type="submission" date="2023-06" db="EMBL/GenBank/DDBJ databases">
        <title>Survivors Of The Sea: Transcriptome response of Skeletonema marinoi to long-term dormancy.</title>
        <authorList>
            <person name="Pinder M.I.M."/>
            <person name="Kourtchenko O."/>
            <person name="Robertson E.K."/>
            <person name="Larsson T."/>
            <person name="Maumus F."/>
            <person name="Osuna-Cruz C.M."/>
            <person name="Vancaester E."/>
            <person name="Stenow R."/>
            <person name="Vandepoele K."/>
            <person name="Ploug H."/>
            <person name="Bruchert V."/>
            <person name="Godhe A."/>
            <person name="Topel M."/>
        </authorList>
    </citation>
    <scope>NUCLEOTIDE SEQUENCE</scope>
    <source>
        <strain evidence="5">R05AC</strain>
    </source>
</reference>
<dbReference type="GO" id="GO:0007030">
    <property type="term" value="P:Golgi organization"/>
    <property type="evidence" value="ECO:0007669"/>
    <property type="project" value="TreeGrafter"/>
</dbReference>
<dbReference type="GO" id="GO:0005829">
    <property type="term" value="C:cytosol"/>
    <property type="evidence" value="ECO:0007669"/>
    <property type="project" value="TreeGrafter"/>
</dbReference>
<feature type="region of interest" description="Disordered" evidence="1">
    <location>
        <begin position="1"/>
        <end position="64"/>
    </location>
</feature>
<evidence type="ECO:0000256" key="1">
    <source>
        <dbReference type="SAM" id="MobiDB-lite"/>
    </source>
</evidence>
<dbReference type="SUPFAM" id="SSF102848">
    <property type="entry name" value="NSFL1 (p97 ATPase) cofactor p47, SEP domain"/>
    <property type="match status" value="1"/>
</dbReference>
<dbReference type="GO" id="GO:0000045">
    <property type="term" value="P:autophagosome assembly"/>
    <property type="evidence" value="ECO:0007669"/>
    <property type="project" value="TreeGrafter"/>
</dbReference>
<protein>
    <submittedName>
        <fullName evidence="5">NSFL1C family protein</fullName>
    </submittedName>
</protein>
<dbReference type="CDD" id="cd01770">
    <property type="entry name" value="UBX_UBXN2"/>
    <property type="match status" value="1"/>
</dbReference>
<evidence type="ECO:0000259" key="2">
    <source>
        <dbReference type="PROSITE" id="PS50033"/>
    </source>
</evidence>
<dbReference type="SUPFAM" id="SSF54236">
    <property type="entry name" value="Ubiquitin-like"/>
    <property type="match status" value="1"/>
</dbReference>
<dbReference type="EMBL" id="JATAAI010000033">
    <property type="protein sequence ID" value="KAK1735692.1"/>
    <property type="molecule type" value="Genomic_DNA"/>
</dbReference>
<evidence type="ECO:0000313" key="4">
    <source>
        <dbReference type="EMBL" id="KAK1732542.1"/>
    </source>
</evidence>
<evidence type="ECO:0000259" key="3">
    <source>
        <dbReference type="PROSITE" id="PS51399"/>
    </source>
</evidence>
<dbReference type="PANTHER" id="PTHR23333:SF20">
    <property type="entry name" value="NSFL1 COFACTOR P47"/>
    <property type="match status" value="1"/>
</dbReference>
<dbReference type="PROSITE" id="PS51399">
    <property type="entry name" value="SEP"/>
    <property type="match status" value="1"/>
</dbReference>
<dbReference type="InterPro" id="IPR029071">
    <property type="entry name" value="Ubiquitin-like_domsf"/>
</dbReference>
<dbReference type="PROSITE" id="PS50033">
    <property type="entry name" value="UBX"/>
    <property type="match status" value="1"/>
</dbReference>
<dbReference type="Gene3D" id="3.30.420.210">
    <property type="entry name" value="SEP domain"/>
    <property type="match status" value="1"/>
</dbReference>
<accession>A0AAD8XXW7</accession>
<sequence>MPNIHGLSSIRNNNDRRPPTNNNSDSDSEDNDENNRYVGGVSSRGGGSGLAVLPNHESSGGRNAAAASDSIFNLAEAGGEQAATAGAGGGGGEVRRMITMYRSGFTVDNGPYRRLEDSSNAEFLGSLARGLIPRELREDAEESGGGEVMVGLVDKRGEEYDEDRHGQQQQRGGGGGGFGGGGSGGDGFQSFSGEGQSLVDSSSAAATAPSGGVIDPNNTTSPPPALDESKPSTSIAIRLLNGKRLVVKINLDSPVLELGQHIGSQAGGESYVLTSGYPPAVIEDLSVSVEEAGLKGAQVVLKKA</sequence>
<gene>
    <name evidence="5" type="ORF">QTG54_013855</name>
    <name evidence="4" type="ORF">QTG54_016754</name>
</gene>
<dbReference type="InterPro" id="IPR036241">
    <property type="entry name" value="NSFL1C_SEP_dom_sf"/>
</dbReference>
<dbReference type="GO" id="GO:0043161">
    <property type="term" value="P:proteasome-mediated ubiquitin-dependent protein catabolic process"/>
    <property type="evidence" value="ECO:0007669"/>
    <property type="project" value="TreeGrafter"/>
</dbReference>
<dbReference type="GO" id="GO:0005634">
    <property type="term" value="C:nucleus"/>
    <property type="evidence" value="ECO:0007669"/>
    <property type="project" value="TreeGrafter"/>
</dbReference>
<dbReference type="EMBL" id="JATAAI010000064">
    <property type="protein sequence ID" value="KAK1732542.1"/>
    <property type="molecule type" value="Genomic_DNA"/>
</dbReference>
<dbReference type="Gene3D" id="3.10.20.90">
    <property type="entry name" value="Phosphatidylinositol 3-kinase Catalytic Subunit, Chain A, domain 1"/>
    <property type="match status" value="1"/>
</dbReference>
<dbReference type="GO" id="GO:0031468">
    <property type="term" value="P:nuclear membrane reassembly"/>
    <property type="evidence" value="ECO:0007669"/>
    <property type="project" value="TreeGrafter"/>
</dbReference>
<dbReference type="GO" id="GO:0061025">
    <property type="term" value="P:membrane fusion"/>
    <property type="evidence" value="ECO:0007669"/>
    <property type="project" value="TreeGrafter"/>
</dbReference>
<feature type="compositionally biased region" description="Low complexity" evidence="1">
    <location>
        <begin position="188"/>
        <end position="210"/>
    </location>
</feature>
<proteinExistence type="predicted"/>
<dbReference type="GO" id="GO:0043130">
    <property type="term" value="F:ubiquitin binding"/>
    <property type="evidence" value="ECO:0007669"/>
    <property type="project" value="TreeGrafter"/>
</dbReference>
<dbReference type="InterPro" id="IPR001012">
    <property type="entry name" value="UBX_dom"/>
</dbReference>
<name>A0AAD8XXW7_9STRA</name>
<dbReference type="Pfam" id="PF00789">
    <property type="entry name" value="UBX"/>
    <property type="match status" value="1"/>
</dbReference>
<keyword evidence="6" id="KW-1185">Reference proteome</keyword>
<feature type="domain" description="SEP" evidence="3">
    <location>
        <begin position="93"/>
        <end position="161"/>
    </location>
</feature>
<organism evidence="5 6">
    <name type="scientific">Skeletonema marinoi</name>
    <dbReference type="NCBI Taxonomy" id="267567"/>
    <lineage>
        <taxon>Eukaryota</taxon>
        <taxon>Sar</taxon>
        <taxon>Stramenopiles</taxon>
        <taxon>Ochrophyta</taxon>
        <taxon>Bacillariophyta</taxon>
        <taxon>Coscinodiscophyceae</taxon>
        <taxon>Thalassiosirophycidae</taxon>
        <taxon>Thalassiosirales</taxon>
        <taxon>Skeletonemataceae</taxon>
        <taxon>Skeletonema</taxon>
        <taxon>Skeletonema marinoi-dohrnii complex</taxon>
    </lineage>
</organism>
<comment type="caution">
    <text evidence="5">The sequence shown here is derived from an EMBL/GenBank/DDBJ whole genome shotgun (WGS) entry which is preliminary data.</text>
</comment>
<feature type="compositionally biased region" description="Gly residues" evidence="1">
    <location>
        <begin position="171"/>
        <end position="187"/>
    </location>
</feature>
<feature type="region of interest" description="Disordered" evidence="1">
    <location>
        <begin position="159"/>
        <end position="231"/>
    </location>
</feature>
<evidence type="ECO:0000313" key="6">
    <source>
        <dbReference type="Proteomes" id="UP001224775"/>
    </source>
</evidence>
<dbReference type="AlphaFoldDB" id="A0AAD8XXW7"/>
<dbReference type="SMART" id="SM00553">
    <property type="entry name" value="SEP"/>
    <property type="match status" value="1"/>
</dbReference>
<dbReference type="Proteomes" id="UP001224775">
    <property type="component" value="Unassembled WGS sequence"/>
</dbReference>
<dbReference type="PANTHER" id="PTHR23333">
    <property type="entry name" value="UBX DOMAIN CONTAINING PROTEIN"/>
    <property type="match status" value="1"/>
</dbReference>